<gene>
    <name evidence="1" type="ORF">LY90DRAFT_678277</name>
</gene>
<sequence>MLSLGPQNKRWKKTNNSDCSVTLVSEFSDLCFYMLMLVSPDNNGANIQIYSRYEVKKLLTANDTNICQWIDGENGNQIRTFESESGSNIMNKNQQASCWSSSLSYSCCNSCINVEYKG</sequence>
<keyword evidence="2" id="KW-1185">Reference proteome</keyword>
<comment type="caution">
    <text evidence="1">The sequence shown here is derived from an EMBL/GenBank/DDBJ whole genome shotgun (WGS) entry which is preliminary data.</text>
</comment>
<dbReference type="STRING" id="1754190.A0A1Y1ZBA6"/>
<reference evidence="1 2" key="1">
    <citation type="submission" date="2016-08" db="EMBL/GenBank/DDBJ databases">
        <title>A Parts List for Fungal Cellulosomes Revealed by Comparative Genomics.</title>
        <authorList>
            <consortium name="DOE Joint Genome Institute"/>
            <person name="Haitjema C.H."/>
            <person name="Gilmore S.P."/>
            <person name="Henske J.K."/>
            <person name="Solomon K.V."/>
            <person name="De Groot R."/>
            <person name="Kuo A."/>
            <person name="Mondo S.J."/>
            <person name="Salamov A.A."/>
            <person name="Labutti K."/>
            <person name="Zhao Z."/>
            <person name="Chiniquy J."/>
            <person name="Barry K."/>
            <person name="Brewer H.M."/>
            <person name="Purvine S.O."/>
            <person name="Wright A.T."/>
            <person name="Boxma B."/>
            <person name="Van Alen T."/>
            <person name="Hackstein J.H."/>
            <person name="Baker S.E."/>
            <person name="Grigoriev I.V."/>
            <person name="O'Malley M.A."/>
        </authorList>
    </citation>
    <scope>NUCLEOTIDE SEQUENCE [LARGE SCALE GENOMIC DNA]</scope>
    <source>
        <strain evidence="1 2">G1</strain>
    </source>
</reference>
<evidence type="ECO:0000313" key="2">
    <source>
        <dbReference type="Proteomes" id="UP000193920"/>
    </source>
</evidence>
<organism evidence="1 2">
    <name type="scientific">Neocallimastix californiae</name>
    <dbReference type="NCBI Taxonomy" id="1754190"/>
    <lineage>
        <taxon>Eukaryota</taxon>
        <taxon>Fungi</taxon>
        <taxon>Fungi incertae sedis</taxon>
        <taxon>Chytridiomycota</taxon>
        <taxon>Chytridiomycota incertae sedis</taxon>
        <taxon>Neocallimastigomycetes</taxon>
        <taxon>Neocallimastigales</taxon>
        <taxon>Neocallimastigaceae</taxon>
        <taxon>Neocallimastix</taxon>
    </lineage>
</organism>
<dbReference type="Proteomes" id="UP000193920">
    <property type="component" value="Unassembled WGS sequence"/>
</dbReference>
<dbReference type="AlphaFoldDB" id="A0A1Y1ZBA6"/>
<protein>
    <submittedName>
        <fullName evidence="1">Uncharacterized protein</fullName>
    </submittedName>
</protein>
<dbReference type="EMBL" id="MCOG01000430">
    <property type="protein sequence ID" value="ORY07572.1"/>
    <property type="molecule type" value="Genomic_DNA"/>
</dbReference>
<accession>A0A1Y1ZBA6</accession>
<evidence type="ECO:0000313" key="1">
    <source>
        <dbReference type="EMBL" id="ORY07572.1"/>
    </source>
</evidence>
<proteinExistence type="predicted"/>
<name>A0A1Y1ZBA6_9FUNG</name>